<dbReference type="Gene3D" id="3.30.70.1290">
    <property type="entry name" value="Transposase IS200-like"/>
    <property type="match status" value="1"/>
</dbReference>
<dbReference type="AlphaFoldDB" id="A0A418XJP3"/>
<dbReference type="PANTHER" id="PTHR36966">
    <property type="entry name" value="REP-ASSOCIATED TYROSINE TRANSPOSASE"/>
    <property type="match status" value="1"/>
</dbReference>
<evidence type="ECO:0000313" key="2">
    <source>
        <dbReference type="EMBL" id="RJG12692.1"/>
    </source>
</evidence>
<evidence type="ECO:0000259" key="1">
    <source>
        <dbReference type="SMART" id="SM01321"/>
    </source>
</evidence>
<evidence type="ECO:0000313" key="3">
    <source>
        <dbReference type="Proteomes" id="UP000284021"/>
    </source>
</evidence>
<dbReference type="GO" id="GO:0043565">
    <property type="term" value="F:sequence-specific DNA binding"/>
    <property type="evidence" value="ECO:0007669"/>
    <property type="project" value="TreeGrafter"/>
</dbReference>
<dbReference type="Proteomes" id="UP000284021">
    <property type="component" value="Unassembled WGS sequence"/>
</dbReference>
<organism evidence="2 3">
    <name type="scientific">Pseudomonas cavernicola</name>
    <dbReference type="NCBI Taxonomy" id="2320866"/>
    <lineage>
        <taxon>Bacteria</taxon>
        <taxon>Pseudomonadati</taxon>
        <taxon>Pseudomonadota</taxon>
        <taxon>Gammaproteobacteria</taxon>
        <taxon>Pseudomonadales</taxon>
        <taxon>Pseudomonadaceae</taxon>
        <taxon>Pseudomonas</taxon>
    </lineage>
</organism>
<sequence length="175" mass="20441">MSRYRRSLVPGGTYFFTVTLADRRSTLLTDAISPLRLAYACAQQRMPFESVAICILPDHLHAIWTLPTGDADYAGRWSLIKSGFSRDMPAAEVLSTSKVRKREKGIWQRRYWEHQIQDEPDLQRHIDYIHYNPVKHALVERVRDWPYSSFHRYVRNGSLPEDWGSRDELSGQFGE</sequence>
<dbReference type="SMART" id="SM01321">
    <property type="entry name" value="Y1_Tnp"/>
    <property type="match status" value="1"/>
</dbReference>
<dbReference type="GO" id="GO:0006313">
    <property type="term" value="P:DNA transposition"/>
    <property type="evidence" value="ECO:0007669"/>
    <property type="project" value="InterPro"/>
</dbReference>
<reference evidence="2 3" key="1">
    <citation type="submission" date="2018-09" db="EMBL/GenBank/DDBJ databases">
        <authorList>
            <person name="Zhu H."/>
        </authorList>
    </citation>
    <scope>NUCLEOTIDE SEQUENCE [LARGE SCALE GENOMIC DNA]</scope>
    <source>
        <strain evidence="2 3">K1S02-6</strain>
    </source>
</reference>
<dbReference type="EMBL" id="QYUR01000002">
    <property type="protein sequence ID" value="RJG12692.1"/>
    <property type="molecule type" value="Genomic_DNA"/>
</dbReference>
<dbReference type="InterPro" id="IPR036515">
    <property type="entry name" value="Transposase_17_sf"/>
</dbReference>
<keyword evidence="3" id="KW-1185">Reference proteome</keyword>
<gene>
    <name evidence="2" type="ORF">D3879_05260</name>
</gene>
<dbReference type="InterPro" id="IPR052715">
    <property type="entry name" value="RAYT_transposase"/>
</dbReference>
<dbReference type="OrthoDB" id="9794403at2"/>
<name>A0A418XJP3_9PSED</name>
<dbReference type="RefSeq" id="WP_119953018.1">
    <property type="nucleotide sequence ID" value="NZ_QYUR01000002.1"/>
</dbReference>
<proteinExistence type="predicted"/>
<comment type="caution">
    <text evidence="2">The sequence shown here is derived from an EMBL/GenBank/DDBJ whole genome shotgun (WGS) entry which is preliminary data.</text>
</comment>
<dbReference type="PANTHER" id="PTHR36966:SF1">
    <property type="entry name" value="REP-ASSOCIATED TYROSINE TRANSPOSASE"/>
    <property type="match status" value="1"/>
</dbReference>
<feature type="domain" description="Transposase IS200-like" evidence="1">
    <location>
        <begin position="9"/>
        <end position="132"/>
    </location>
</feature>
<dbReference type="NCBIfam" id="NF047646">
    <property type="entry name" value="REP_Tyr_transpos"/>
    <property type="match status" value="1"/>
</dbReference>
<dbReference type="InterPro" id="IPR002686">
    <property type="entry name" value="Transposase_17"/>
</dbReference>
<dbReference type="GO" id="GO:0004803">
    <property type="term" value="F:transposase activity"/>
    <property type="evidence" value="ECO:0007669"/>
    <property type="project" value="InterPro"/>
</dbReference>
<protein>
    <submittedName>
        <fullName evidence="2">Transposase</fullName>
    </submittedName>
</protein>
<accession>A0A418XJP3</accession>
<dbReference type="SUPFAM" id="SSF143422">
    <property type="entry name" value="Transposase IS200-like"/>
    <property type="match status" value="1"/>
</dbReference>